<keyword evidence="2 3" id="KW-0378">Hydrolase</keyword>
<dbReference type="EMBL" id="JADWYR010000002">
    <property type="protein sequence ID" value="MBG9377758.1"/>
    <property type="molecule type" value="Genomic_DNA"/>
</dbReference>
<dbReference type="EC" id="3.4.16.4" evidence="3"/>
<dbReference type="PANTHER" id="PTHR30023:SF0">
    <property type="entry name" value="PENICILLIN-SENSITIVE CARBOXYPEPTIDASE A"/>
    <property type="match status" value="1"/>
</dbReference>
<sequence length="465" mass="50392">MKRHVIIMVLVITCLETGAQTLPQRIDKAVKQLQQAPQMKHASMSLYVVETTSGKPVFALNEQTGLAPASTQKVFTGIAAFEKLGSAYRYNTSILYSGKIVDHVLQGDLIIKGSGDPTLGSWRFSQTTREIVLQNILVQLSNAGIATIAGNIVIDNTAFDYQPLPGGWIWDDIGNYYGAGSWAINWNENQYDLLLKPGKNEGDNVTITGTEPVLYHTNINNNLMSGKPGSGDNGYIYLPPYSNNGFVDGTVPAGEQRFKLSGALPEPALQLGEELAAMLAEKNMGQHTQTKVLYNTAADKTATQLSNLTSPTLDSINYWFLQKSINLYGEALLKTMSYQATGAGTTTAGVELVKTFWNNNGIEKAALNIVDGSGLSPQNRVTTHALVTALQFAKNKTWYNSFYNALPVYNGMHMKSGTIGGAKAYAGYHTAANGITYTFAIIINNYDTAAGSIVPAMYKVLDVLK</sequence>
<keyword evidence="3" id="KW-0121">Carboxypeptidase</keyword>
<dbReference type="InterPro" id="IPR012338">
    <property type="entry name" value="Beta-lactam/transpept-like"/>
</dbReference>
<dbReference type="PANTHER" id="PTHR30023">
    <property type="entry name" value="D-ALANYL-D-ALANINE CARBOXYPEPTIDASE"/>
    <property type="match status" value="1"/>
</dbReference>
<dbReference type="SUPFAM" id="SSF56601">
    <property type="entry name" value="beta-lactamase/transpeptidase-like"/>
    <property type="match status" value="1"/>
</dbReference>
<comment type="caution">
    <text evidence="3">The sequence shown here is derived from an EMBL/GenBank/DDBJ whole genome shotgun (WGS) entry which is preliminary data.</text>
</comment>
<evidence type="ECO:0000256" key="2">
    <source>
        <dbReference type="ARBA" id="ARBA00022801"/>
    </source>
</evidence>
<reference evidence="3" key="1">
    <citation type="submission" date="2020-11" db="EMBL/GenBank/DDBJ databases">
        <title>Bacterial whole genome sequence for Panacibacter sp. DH6.</title>
        <authorList>
            <person name="Le V."/>
            <person name="Ko S."/>
            <person name="Ahn C.-Y."/>
            <person name="Oh H.-M."/>
        </authorList>
    </citation>
    <scope>NUCLEOTIDE SEQUENCE</scope>
    <source>
        <strain evidence="3">DH6</strain>
    </source>
</reference>
<dbReference type="PRINTS" id="PR00922">
    <property type="entry name" value="DADACBPTASE3"/>
</dbReference>
<dbReference type="Pfam" id="PF02113">
    <property type="entry name" value="Peptidase_S13"/>
    <property type="match status" value="1"/>
</dbReference>
<dbReference type="NCBIfam" id="TIGR00666">
    <property type="entry name" value="PBP4"/>
    <property type="match status" value="1"/>
</dbReference>
<comment type="similarity">
    <text evidence="1">Belongs to the peptidase S13 family.</text>
</comment>
<evidence type="ECO:0000313" key="3">
    <source>
        <dbReference type="EMBL" id="MBG9377758.1"/>
    </source>
</evidence>
<keyword evidence="3" id="KW-0645">Protease</keyword>
<evidence type="ECO:0000256" key="1">
    <source>
        <dbReference type="ARBA" id="ARBA00006096"/>
    </source>
</evidence>
<dbReference type="GO" id="GO:0000270">
    <property type="term" value="P:peptidoglycan metabolic process"/>
    <property type="evidence" value="ECO:0007669"/>
    <property type="project" value="TreeGrafter"/>
</dbReference>
<name>A0A931GXB6_9BACT</name>
<evidence type="ECO:0000313" key="4">
    <source>
        <dbReference type="Proteomes" id="UP000628448"/>
    </source>
</evidence>
<dbReference type="AlphaFoldDB" id="A0A931GXB6"/>
<dbReference type="Proteomes" id="UP000628448">
    <property type="component" value="Unassembled WGS sequence"/>
</dbReference>
<organism evidence="3 4">
    <name type="scientific">Panacibacter microcysteis</name>
    <dbReference type="NCBI Taxonomy" id="2793269"/>
    <lineage>
        <taxon>Bacteria</taxon>
        <taxon>Pseudomonadati</taxon>
        <taxon>Bacteroidota</taxon>
        <taxon>Chitinophagia</taxon>
        <taxon>Chitinophagales</taxon>
        <taxon>Chitinophagaceae</taxon>
        <taxon>Panacibacter</taxon>
    </lineage>
</organism>
<dbReference type="InterPro" id="IPR000667">
    <property type="entry name" value="Peptidase_S13"/>
</dbReference>
<gene>
    <name evidence="3" type="primary">dacB</name>
    <name evidence="3" type="ORF">I5907_16065</name>
</gene>
<accession>A0A931GXB6</accession>
<proteinExistence type="inferred from homology"/>
<protein>
    <submittedName>
        <fullName evidence="3">D-alanyl-D-alanine carboxypeptidase/D-alanyl-D-alanine-endopeptidase</fullName>
        <ecNumber evidence="3">3.4.16.4</ecNumber>
    </submittedName>
</protein>
<dbReference type="GO" id="GO:0006508">
    <property type="term" value="P:proteolysis"/>
    <property type="evidence" value="ECO:0007669"/>
    <property type="project" value="InterPro"/>
</dbReference>
<dbReference type="Gene3D" id="3.40.710.10">
    <property type="entry name" value="DD-peptidase/beta-lactamase superfamily"/>
    <property type="match status" value="2"/>
</dbReference>
<dbReference type="Gene3D" id="3.50.80.20">
    <property type="entry name" value="D-Ala-D-Ala carboxypeptidase C, peptidase S13"/>
    <property type="match status" value="1"/>
</dbReference>
<dbReference type="RefSeq" id="WP_196991827.1">
    <property type="nucleotide sequence ID" value="NZ_JADWYR010000002.1"/>
</dbReference>
<keyword evidence="4" id="KW-1185">Reference proteome</keyword>
<dbReference type="GO" id="GO:0009002">
    <property type="term" value="F:serine-type D-Ala-D-Ala carboxypeptidase activity"/>
    <property type="evidence" value="ECO:0007669"/>
    <property type="project" value="UniProtKB-EC"/>
</dbReference>